<evidence type="ECO:0000259" key="2">
    <source>
        <dbReference type="Pfam" id="PF07510"/>
    </source>
</evidence>
<dbReference type="PANTHER" id="PTHR35149:SF1">
    <property type="entry name" value="DUF5655 DOMAIN-CONTAINING PROTEIN"/>
    <property type="match status" value="1"/>
</dbReference>
<dbReference type="InterPro" id="IPR004919">
    <property type="entry name" value="GmrSD_N"/>
</dbReference>
<accession>A0A844ZGI3</accession>
<dbReference type="OrthoDB" id="9798761at2"/>
<gene>
    <name evidence="3" type="ORF">GRI38_10650</name>
</gene>
<dbReference type="Pfam" id="PF03235">
    <property type="entry name" value="GmrSD_N"/>
    <property type="match status" value="1"/>
</dbReference>
<dbReference type="PANTHER" id="PTHR35149">
    <property type="entry name" value="SLL5132 PROTEIN"/>
    <property type="match status" value="1"/>
</dbReference>
<dbReference type="EMBL" id="WTYW01000003">
    <property type="protein sequence ID" value="MXO86483.1"/>
    <property type="molecule type" value="Genomic_DNA"/>
</dbReference>
<dbReference type="RefSeq" id="WP_160683526.1">
    <property type="nucleotide sequence ID" value="NZ_WTYW01000003.1"/>
</dbReference>
<feature type="domain" description="GmrSD restriction endonucleases N-terminal" evidence="1">
    <location>
        <begin position="10"/>
        <end position="240"/>
    </location>
</feature>
<dbReference type="AlphaFoldDB" id="A0A844ZGI3"/>
<organism evidence="3 4">
    <name type="scientific">Parapontixanthobacter aurantiacus</name>
    <dbReference type="NCBI Taxonomy" id="1463599"/>
    <lineage>
        <taxon>Bacteria</taxon>
        <taxon>Pseudomonadati</taxon>
        <taxon>Pseudomonadota</taxon>
        <taxon>Alphaproteobacteria</taxon>
        <taxon>Sphingomonadales</taxon>
        <taxon>Erythrobacteraceae</taxon>
        <taxon>Parapontixanthobacter</taxon>
    </lineage>
</organism>
<dbReference type="InterPro" id="IPR011089">
    <property type="entry name" value="GmrSD_C"/>
</dbReference>
<protein>
    <submittedName>
        <fullName evidence="3">DUF262 domain-containing protein</fullName>
    </submittedName>
</protein>
<dbReference type="Proteomes" id="UP000433104">
    <property type="component" value="Unassembled WGS sequence"/>
</dbReference>
<evidence type="ECO:0000313" key="4">
    <source>
        <dbReference type="Proteomes" id="UP000433104"/>
    </source>
</evidence>
<comment type="caution">
    <text evidence="3">The sequence shown here is derived from an EMBL/GenBank/DDBJ whole genome shotgun (WGS) entry which is preliminary data.</text>
</comment>
<reference evidence="3 4" key="1">
    <citation type="submission" date="2019-12" db="EMBL/GenBank/DDBJ databases">
        <title>Genomic-based taxomic classification of the family Erythrobacteraceae.</title>
        <authorList>
            <person name="Xu L."/>
        </authorList>
    </citation>
    <scope>NUCLEOTIDE SEQUENCE [LARGE SCALE GENOMIC DNA]</scope>
    <source>
        <strain evidence="3 4">MCCC 1A09962</strain>
    </source>
</reference>
<keyword evidence="4" id="KW-1185">Reference proteome</keyword>
<dbReference type="Pfam" id="PF07510">
    <property type="entry name" value="GmrSD_C"/>
    <property type="match status" value="1"/>
</dbReference>
<sequence length="601" mass="68690">MKEPRKSTVGELFSGDVEYFVPRYQRTFDWKGESEVSDLIQDLIAATESKSNDNLYLGPVIFDVSEEKASTKIEIIDGQQRITTLLILLMAMRDFARIDLSDESVAQSLQKHISNSDALSMGTSHRLTPSPVIGRIFPLMSDYSWDGKFPAFVLEAGKRVGIKREVNRVKSIYQFCRSQIEDIAKADPLRFKNLARHLRDKTFVIKIEIEDRAEAFEVFERTNARGKGLEVADLLKNYIFSKEDDILADDLDQLWDDITQSFGGSQLKALKQFWVARAGKVNARELYRNLRVYAEKKGVNDFLQELKDFADFYQAFHSDDPDVMRSWLLSIGFPKENMLLEEFRRSVGVLKLFNITQPLPLIYSTCRSFRLAHGDKKEAKRVLTLLRSLEYFHFVNNKVGGRIGNESENAYAQFGERIYREEKLESLSEVAEWFKANMLNREEFAASFASLSYENKPDRNVIRYVFDRLANEGVKDGQSLDLLDLKSAQHGVRSSFDIEHLAAQSLIAEGQDTEIYHSIGNLIVIPKQINGILSNKSFSEKMAVLSEPHKYPNNIKHVPSYLQAFVAEFGQSDWDQSDIKARTDSLAKASYEVASTKARYA</sequence>
<proteinExistence type="predicted"/>
<evidence type="ECO:0000313" key="3">
    <source>
        <dbReference type="EMBL" id="MXO86483.1"/>
    </source>
</evidence>
<evidence type="ECO:0000259" key="1">
    <source>
        <dbReference type="Pfam" id="PF03235"/>
    </source>
</evidence>
<feature type="domain" description="GmrSD restriction endonucleases C-terminal" evidence="2">
    <location>
        <begin position="441"/>
        <end position="588"/>
    </location>
</feature>
<name>A0A844ZGI3_9SPHN</name>